<evidence type="ECO:0000256" key="4">
    <source>
        <dbReference type="ARBA" id="ARBA00022741"/>
    </source>
</evidence>
<accession>A0A6J6EEM5</accession>
<dbReference type="Gene3D" id="3.30.10.20">
    <property type="match status" value="2"/>
</dbReference>
<dbReference type="PANTHER" id="PTHR43289">
    <property type="entry name" value="MITOGEN-ACTIVATED PROTEIN KINASE KINASE KINASE 20-RELATED"/>
    <property type="match status" value="1"/>
</dbReference>
<keyword evidence="2" id="KW-0808">Transferase</keyword>
<dbReference type="PROSITE" id="PS00108">
    <property type="entry name" value="PROTEIN_KINASE_ST"/>
    <property type="match status" value="1"/>
</dbReference>
<dbReference type="InterPro" id="IPR017441">
    <property type="entry name" value="Protein_kinase_ATP_BS"/>
</dbReference>
<dbReference type="SMART" id="SM00740">
    <property type="entry name" value="PASTA"/>
    <property type="match status" value="3"/>
</dbReference>
<dbReference type="InterPro" id="IPR008271">
    <property type="entry name" value="Ser/Thr_kinase_AS"/>
</dbReference>
<evidence type="ECO:0000256" key="5">
    <source>
        <dbReference type="ARBA" id="ARBA00022777"/>
    </source>
</evidence>
<keyword evidence="6" id="KW-0067">ATP-binding</keyword>
<evidence type="ECO:0000259" key="8">
    <source>
        <dbReference type="PROSITE" id="PS50011"/>
    </source>
</evidence>
<keyword evidence="1" id="KW-0723">Serine/threonine-protein kinase</keyword>
<feature type="transmembrane region" description="Helical" evidence="7">
    <location>
        <begin position="344"/>
        <end position="365"/>
    </location>
</feature>
<evidence type="ECO:0000313" key="10">
    <source>
        <dbReference type="EMBL" id="CAB4574991.1"/>
    </source>
</evidence>
<dbReference type="AlphaFoldDB" id="A0A6J6EEM5"/>
<dbReference type="PANTHER" id="PTHR43289:SF6">
    <property type="entry name" value="SERINE_THREONINE-PROTEIN KINASE NEKL-3"/>
    <property type="match status" value="1"/>
</dbReference>
<keyword evidence="7" id="KW-1133">Transmembrane helix</keyword>
<evidence type="ECO:0000256" key="3">
    <source>
        <dbReference type="ARBA" id="ARBA00022737"/>
    </source>
</evidence>
<dbReference type="Gene3D" id="3.30.200.20">
    <property type="entry name" value="Phosphorylase Kinase, domain 1"/>
    <property type="match status" value="1"/>
</dbReference>
<keyword evidence="3" id="KW-0677">Repeat</keyword>
<evidence type="ECO:0000256" key="2">
    <source>
        <dbReference type="ARBA" id="ARBA00022679"/>
    </source>
</evidence>
<dbReference type="InterPro" id="IPR005543">
    <property type="entry name" value="PASTA_dom"/>
</dbReference>
<sequence>MTTAGAWTGRLLGGRYEVRDVIGRGGMADVYLGVDARLGRQVAIKVLKSALSSDATFRNRFRLEAMAASKMSHPSIVRVFDAGDEENGPEEETLPGSTTPYIVMELVAGHLLSDLMRRGRLEERHVLKVADGVLTALEVSHRAGIVHRDIKPANIMVTDDGTVKVMDFGIARAVSDATASLEQTASILGTALYLSPEQARGAEPDTRTDLYSLGVVMYELLAGKPPFNADSPVAIAYQHISAPVPPLIEANPNVSADVALVVETALQKDLDNRFPTAEAFRQALEDIAQGRSPRLPKPGARSYVEPAVTGSVPVASVEPEYRTKVEGFEIFEARGIPQQNVPNLAIAMGSVLAVLLVIGIVLWVFTLNPATTGANAAPQLPDLANQSEEVAVQTVTSLELRPLVEYEASSTVPEGLVLKTVPGPGIRIGRGEPIRIIVSGGLASFQLPDIRNLDVDEARSLLEQRGLVIENVIDTYSPSLAEGLVMATSPEPGAAMRPGDKVSITISNGLVLIPDVVGLTVGEANPFLTGPSMQLSVRLEIATDCEGQVVKSQSLPAGDHPQRSEITLVYCGGAGAPAPEG</sequence>
<evidence type="ECO:0000259" key="9">
    <source>
        <dbReference type="PROSITE" id="PS51178"/>
    </source>
</evidence>
<dbReference type="GO" id="GO:0004674">
    <property type="term" value="F:protein serine/threonine kinase activity"/>
    <property type="evidence" value="ECO:0007669"/>
    <property type="project" value="UniProtKB-KW"/>
</dbReference>
<feature type="domain" description="PASTA" evidence="9">
    <location>
        <begin position="375"/>
        <end position="440"/>
    </location>
</feature>
<dbReference type="GO" id="GO:0005524">
    <property type="term" value="F:ATP binding"/>
    <property type="evidence" value="ECO:0007669"/>
    <property type="project" value="UniProtKB-KW"/>
</dbReference>
<keyword evidence="5" id="KW-0418">Kinase</keyword>
<feature type="domain" description="Protein kinase" evidence="8">
    <location>
        <begin position="16"/>
        <end position="295"/>
    </location>
</feature>
<keyword evidence="4" id="KW-0547">Nucleotide-binding</keyword>
<dbReference type="Pfam" id="PF03793">
    <property type="entry name" value="PASTA"/>
    <property type="match status" value="2"/>
</dbReference>
<evidence type="ECO:0000256" key="6">
    <source>
        <dbReference type="ARBA" id="ARBA00022840"/>
    </source>
</evidence>
<dbReference type="SMART" id="SM00220">
    <property type="entry name" value="S_TKc"/>
    <property type="match status" value="1"/>
</dbReference>
<dbReference type="PROSITE" id="PS50011">
    <property type="entry name" value="PROTEIN_KINASE_DOM"/>
    <property type="match status" value="1"/>
</dbReference>
<dbReference type="NCBIfam" id="NF033483">
    <property type="entry name" value="PknB_PASTA_kin"/>
    <property type="match status" value="1"/>
</dbReference>
<dbReference type="CDD" id="cd14014">
    <property type="entry name" value="STKc_PknB_like"/>
    <property type="match status" value="1"/>
</dbReference>
<dbReference type="Pfam" id="PF00069">
    <property type="entry name" value="Pkinase"/>
    <property type="match status" value="1"/>
</dbReference>
<gene>
    <name evidence="10" type="ORF">UFOPK1684_00986</name>
</gene>
<dbReference type="CDD" id="cd06577">
    <property type="entry name" value="PASTA_pknB"/>
    <property type="match status" value="2"/>
</dbReference>
<reference evidence="10" key="1">
    <citation type="submission" date="2020-05" db="EMBL/GenBank/DDBJ databases">
        <authorList>
            <person name="Chiriac C."/>
            <person name="Salcher M."/>
            <person name="Ghai R."/>
            <person name="Kavagutti S V."/>
        </authorList>
    </citation>
    <scope>NUCLEOTIDE SEQUENCE</scope>
</reference>
<keyword evidence="7" id="KW-0472">Membrane</keyword>
<protein>
    <submittedName>
        <fullName evidence="10">Unannotated protein</fullName>
    </submittedName>
</protein>
<keyword evidence="7" id="KW-0812">Transmembrane</keyword>
<evidence type="ECO:0000256" key="7">
    <source>
        <dbReference type="SAM" id="Phobius"/>
    </source>
</evidence>
<proteinExistence type="predicted"/>
<dbReference type="InterPro" id="IPR000719">
    <property type="entry name" value="Prot_kinase_dom"/>
</dbReference>
<name>A0A6J6EEM5_9ZZZZ</name>
<dbReference type="EMBL" id="CAEZTM010000045">
    <property type="protein sequence ID" value="CAB4574991.1"/>
    <property type="molecule type" value="Genomic_DNA"/>
</dbReference>
<organism evidence="10">
    <name type="scientific">freshwater metagenome</name>
    <dbReference type="NCBI Taxonomy" id="449393"/>
    <lineage>
        <taxon>unclassified sequences</taxon>
        <taxon>metagenomes</taxon>
        <taxon>ecological metagenomes</taxon>
    </lineage>
</organism>
<dbReference type="FunFam" id="3.30.200.20:FF:000035">
    <property type="entry name" value="Serine/threonine protein kinase Stk1"/>
    <property type="match status" value="1"/>
</dbReference>
<feature type="domain" description="PASTA" evidence="9">
    <location>
        <begin position="441"/>
        <end position="508"/>
    </location>
</feature>
<dbReference type="PROSITE" id="PS51178">
    <property type="entry name" value="PASTA"/>
    <property type="match status" value="2"/>
</dbReference>
<dbReference type="SUPFAM" id="SSF56112">
    <property type="entry name" value="Protein kinase-like (PK-like)"/>
    <property type="match status" value="1"/>
</dbReference>
<dbReference type="Gene3D" id="1.10.510.10">
    <property type="entry name" value="Transferase(Phosphotransferase) domain 1"/>
    <property type="match status" value="1"/>
</dbReference>
<evidence type="ECO:0000256" key="1">
    <source>
        <dbReference type="ARBA" id="ARBA00022527"/>
    </source>
</evidence>
<dbReference type="PROSITE" id="PS00107">
    <property type="entry name" value="PROTEIN_KINASE_ATP"/>
    <property type="match status" value="1"/>
</dbReference>
<dbReference type="FunFam" id="1.10.510.10:FF:000021">
    <property type="entry name" value="Serine/threonine protein kinase"/>
    <property type="match status" value="1"/>
</dbReference>
<dbReference type="InterPro" id="IPR011009">
    <property type="entry name" value="Kinase-like_dom_sf"/>
</dbReference>